<protein>
    <submittedName>
        <fullName evidence="1">Uncharacterized protein</fullName>
    </submittedName>
</protein>
<name>A0A9J6BD57_POLVA</name>
<evidence type="ECO:0000313" key="2">
    <source>
        <dbReference type="Proteomes" id="UP001107558"/>
    </source>
</evidence>
<gene>
    <name evidence="1" type="ORF">PVAND_015641</name>
</gene>
<dbReference type="AlphaFoldDB" id="A0A9J6BD57"/>
<evidence type="ECO:0000313" key="1">
    <source>
        <dbReference type="EMBL" id="KAG5667669.1"/>
    </source>
</evidence>
<dbReference type="EMBL" id="JADBJN010000004">
    <property type="protein sequence ID" value="KAG5667669.1"/>
    <property type="molecule type" value="Genomic_DNA"/>
</dbReference>
<organism evidence="1 2">
    <name type="scientific">Polypedilum vanderplanki</name>
    <name type="common">Sleeping chironomid midge</name>
    <dbReference type="NCBI Taxonomy" id="319348"/>
    <lineage>
        <taxon>Eukaryota</taxon>
        <taxon>Metazoa</taxon>
        <taxon>Ecdysozoa</taxon>
        <taxon>Arthropoda</taxon>
        <taxon>Hexapoda</taxon>
        <taxon>Insecta</taxon>
        <taxon>Pterygota</taxon>
        <taxon>Neoptera</taxon>
        <taxon>Endopterygota</taxon>
        <taxon>Diptera</taxon>
        <taxon>Nematocera</taxon>
        <taxon>Chironomoidea</taxon>
        <taxon>Chironomidae</taxon>
        <taxon>Chironominae</taxon>
        <taxon>Polypedilum</taxon>
        <taxon>Polypedilum</taxon>
    </lineage>
</organism>
<accession>A0A9J6BD57</accession>
<reference evidence="1" key="1">
    <citation type="submission" date="2021-03" db="EMBL/GenBank/DDBJ databases">
        <title>Chromosome level genome of the anhydrobiotic midge Polypedilum vanderplanki.</title>
        <authorList>
            <person name="Yoshida Y."/>
            <person name="Kikawada T."/>
            <person name="Gusev O."/>
        </authorList>
    </citation>
    <scope>NUCLEOTIDE SEQUENCE</scope>
    <source>
        <strain evidence="1">NIAS01</strain>
        <tissue evidence="1">Whole body or cell culture</tissue>
    </source>
</reference>
<proteinExistence type="predicted"/>
<sequence>MFKRPDINVNKDFVEFSSDFSIYDNGTKENPVETFPDVNLTFLKDVHRFTGSFKTTDIQTNHILVEQQFNICLWSKKSILGFFLRPIIHEIEKSSKIKFECPFRKGTTLKIKKFNLKNITFASFMPAYRERTVKVVLNQGKNITQIFSITFYNMKVEINE</sequence>
<keyword evidence="2" id="KW-1185">Reference proteome</keyword>
<dbReference type="Pfam" id="PF06477">
    <property type="entry name" value="DUF1091"/>
    <property type="match status" value="1"/>
</dbReference>
<dbReference type="Proteomes" id="UP001107558">
    <property type="component" value="Chromosome 4"/>
</dbReference>
<dbReference type="InterPro" id="IPR010512">
    <property type="entry name" value="DUF1091"/>
</dbReference>
<comment type="caution">
    <text evidence="1">The sequence shown here is derived from an EMBL/GenBank/DDBJ whole genome shotgun (WGS) entry which is preliminary data.</text>
</comment>